<evidence type="ECO:0000256" key="7">
    <source>
        <dbReference type="ARBA" id="ARBA00023277"/>
    </source>
</evidence>
<comment type="cofactor">
    <cofactor evidence="11">
        <name>Zn(2+)</name>
        <dbReference type="ChEBI" id="CHEBI:29105"/>
    </cofactor>
</comment>
<name>A0A926HM06_9FIRM</name>
<evidence type="ECO:0000256" key="4">
    <source>
        <dbReference type="ARBA" id="ARBA00022490"/>
    </source>
</evidence>
<dbReference type="GO" id="GO:0016791">
    <property type="term" value="F:phosphatase activity"/>
    <property type="evidence" value="ECO:0007669"/>
    <property type="project" value="InterPro"/>
</dbReference>
<reference evidence="12" key="1">
    <citation type="submission" date="2020-08" db="EMBL/GenBank/DDBJ databases">
        <title>Genome public.</title>
        <authorList>
            <person name="Liu C."/>
            <person name="Sun Q."/>
        </authorList>
    </citation>
    <scope>NUCLEOTIDE SEQUENCE</scope>
    <source>
        <strain evidence="12">NSJ-44</strain>
    </source>
</reference>
<dbReference type="NCBIfam" id="TIGR01656">
    <property type="entry name" value="Histidinol-ppas"/>
    <property type="match status" value="1"/>
</dbReference>
<evidence type="ECO:0000313" key="13">
    <source>
        <dbReference type="Proteomes" id="UP000654279"/>
    </source>
</evidence>
<evidence type="ECO:0000256" key="9">
    <source>
        <dbReference type="PIRNR" id="PIRNR004682"/>
    </source>
</evidence>
<feature type="binding site" evidence="11">
    <location>
        <position position="98"/>
    </location>
    <ligand>
        <name>Zn(2+)</name>
        <dbReference type="ChEBI" id="CHEBI:29105"/>
    </ligand>
</feature>
<feature type="active site" description="Nucleophile" evidence="10">
    <location>
        <position position="7"/>
    </location>
</feature>
<feature type="active site" description="Proton donor" evidence="10">
    <location>
        <position position="9"/>
    </location>
</feature>
<keyword evidence="5 11" id="KW-0479">Metal-binding</keyword>
<dbReference type="InterPro" id="IPR004446">
    <property type="entry name" value="Heptose_bisP_phosphatase"/>
</dbReference>
<dbReference type="GO" id="GO:0005975">
    <property type="term" value="P:carbohydrate metabolic process"/>
    <property type="evidence" value="ECO:0007669"/>
    <property type="project" value="InterPro"/>
</dbReference>
<dbReference type="PANTHER" id="PTHR42891">
    <property type="entry name" value="D-GLYCERO-BETA-D-MANNO-HEPTOSE-1,7-BISPHOSPHATE 7-PHOSPHATASE"/>
    <property type="match status" value="1"/>
</dbReference>
<feature type="binding site" evidence="11">
    <location>
        <position position="7"/>
    </location>
    <ligand>
        <name>Mg(2+)</name>
        <dbReference type="ChEBI" id="CHEBI:18420"/>
    </ligand>
</feature>
<dbReference type="PANTHER" id="PTHR42891:SF1">
    <property type="entry name" value="D-GLYCERO-BETA-D-MANNO-HEPTOSE-1,7-BISPHOSPHATE 7-PHOSPHATASE"/>
    <property type="match status" value="1"/>
</dbReference>
<feature type="binding site" evidence="11">
    <location>
        <position position="9"/>
    </location>
    <ligand>
        <name>Mg(2+)</name>
        <dbReference type="ChEBI" id="CHEBI:18420"/>
    </ligand>
</feature>
<keyword evidence="11" id="KW-0862">Zinc</keyword>
<keyword evidence="6 9" id="KW-0378">Hydrolase</keyword>
<evidence type="ECO:0000256" key="6">
    <source>
        <dbReference type="ARBA" id="ARBA00022801"/>
    </source>
</evidence>
<feature type="binding site" evidence="11">
    <location>
        <position position="90"/>
    </location>
    <ligand>
        <name>Zn(2+)</name>
        <dbReference type="ChEBI" id="CHEBI:29105"/>
    </ligand>
</feature>
<keyword evidence="4 9" id="KW-0963">Cytoplasm</keyword>
<dbReference type="SUPFAM" id="SSF56784">
    <property type="entry name" value="HAD-like"/>
    <property type="match status" value="1"/>
</dbReference>
<dbReference type="GO" id="GO:0005737">
    <property type="term" value="C:cytoplasm"/>
    <property type="evidence" value="ECO:0007669"/>
    <property type="project" value="UniProtKB-SubCell"/>
</dbReference>
<comment type="similarity">
    <text evidence="9">Belongs to the gmhB family.</text>
</comment>
<dbReference type="NCBIfam" id="TIGR01662">
    <property type="entry name" value="HAD-SF-IIIA"/>
    <property type="match status" value="1"/>
</dbReference>
<comment type="subcellular location">
    <subcellularLocation>
        <location evidence="2 9">Cytoplasm</location>
    </subcellularLocation>
</comment>
<evidence type="ECO:0000256" key="10">
    <source>
        <dbReference type="PIRSR" id="PIRSR004682-1"/>
    </source>
</evidence>
<dbReference type="Pfam" id="PF08645">
    <property type="entry name" value="PNK3P"/>
    <property type="match status" value="1"/>
</dbReference>
<dbReference type="Gene3D" id="3.40.50.1000">
    <property type="entry name" value="HAD superfamily/HAD-like"/>
    <property type="match status" value="1"/>
</dbReference>
<evidence type="ECO:0000256" key="5">
    <source>
        <dbReference type="ARBA" id="ARBA00022723"/>
    </source>
</evidence>
<dbReference type="AlphaFoldDB" id="A0A926HM06"/>
<dbReference type="InterPro" id="IPR013954">
    <property type="entry name" value="PNK3P"/>
</dbReference>
<dbReference type="InterPro" id="IPR023214">
    <property type="entry name" value="HAD_sf"/>
</dbReference>
<keyword evidence="7 9" id="KW-0119">Carbohydrate metabolism</keyword>
<dbReference type="InterPro" id="IPR006543">
    <property type="entry name" value="Histidinol-phos"/>
</dbReference>
<dbReference type="PIRSF" id="PIRSF004682">
    <property type="entry name" value="GmhB"/>
    <property type="match status" value="1"/>
</dbReference>
<gene>
    <name evidence="12" type="ORF">H8699_01480</name>
</gene>
<feature type="binding site" evidence="11">
    <location>
        <position position="92"/>
    </location>
    <ligand>
        <name>Zn(2+)</name>
        <dbReference type="ChEBI" id="CHEBI:29105"/>
    </ligand>
</feature>
<organism evidence="12 13">
    <name type="scientific">Luoshenia tenuis</name>
    <dbReference type="NCBI Taxonomy" id="2763654"/>
    <lineage>
        <taxon>Bacteria</taxon>
        <taxon>Bacillati</taxon>
        <taxon>Bacillota</taxon>
        <taxon>Clostridia</taxon>
        <taxon>Christensenellales</taxon>
        <taxon>Christensenellaceae</taxon>
        <taxon>Luoshenia</taxon>
    </lineage>
</organism>
<proteinExistence type="inferred from homology"/>
<evidence type="ECO:0000313" key="12">
    <source>
        <dbReference type="EMBL" id="MBC8528110.1"/>
    </source>
</evidence>
<dbReference type="GO" id="GO:0046872">
    <property type="term" value="F:metal ion binding"/>
    <property type="evidence" value="ECO:0007669"/>
    <property type="project" value="UniProtKB-KW"/>
</dbReference>
<keyword evidence="13" id="KW-1185">Reference proteome</keyword>
<accession>A0A926HM06</accession>
<feature type="binding site" evidence="11">
    <location>
        <position position="128"/>
    </location>
    <ligand>
        <name>Mg(2+)</name>
        <dbReference type="ChEBI" id="CHEBI:18420"/>
    </ligand>
</feature>
<evidence type="ECO:0000256" key="8">
    <source>
        <dbReference type="ARBA" id="ARBA00031828"/>
    </source>
</evidence>
<protein>
    <recommendedName>
        <fullName evidence="8 9">D,D-heptose 1,7-bisphosphate phosphatase</fullName>
        <ecNumber evidence="9">3.1.3.-</ecNumber>
    </recommendedName>
</protein>
<evidence type="ECO:0000256" key="11">
    <source>
        <dbReference type="PIRSR" id="PIRSR004682-4"/>
    </source>
</evidence>
<dbReference type="InterPro" id="IPR036412">
    <property type="entry name" value="HAD-like_sf"/>
</dbReference>
<sequence>MKAAFLDRDGTIIRDYPDALWASVSYPEFLPGAIDALKLLRRKGYHIIVVTNQYLIGEGLLSFEQYSAFSRRFEQALRLQGLAVPDIFYCPHARGAGCACCKPAPGLIHQALQMYPQIALSASIVVGDSTGDEGLAAAFSLDFYGIGFTPSRGRPVASLWEAAQLAP</sequence>
<dbReference type="RefSeq" id="WP_249284159.1">
    <property type="nucleotide sequence ID" value="NZ_JACRSO010000001.1"/>
</dbReference>
<dbReference type="InterPro" id="IPR006549">
    <property type="entry name" value="HAD-SF_hydro_IIIA"/>
</dbReference>
<comment type="cofactor">
    <cofactor evidence="1 11">
        <name>Mg(2+)</name>
        <dbReference type="ChEBI" id="CHEBI:18420"/>
    </cofactor>
</comment>
<comment type="caution">
    <text evidence="12">The sequence shown here is derived from an EMBL/GenBank/DDBJ whole genome shotgun (WGS) entry which is preliminary data.</text>
</comment>
<comment type="subunit">
    <text evidence="3">Monomer.</text>
</comment>
<keyword evidence="11" id="KW-0460">Magnesium</keyword>
<feature type="binding site" evidence="11">
    <location>
        <position position="100"/>
    </location>
    <ligand>
        <name>Zn(2+)</name>
        <dbReference type="ChEBI" id="CHEBI:29105"/>
    </ligand>
</feature>
<evidence type="ECO:0000256" key="1">
    <source>
        <dbReference type="ARBA" id="ARBA00001946"/>
    </source>
</evidence>
<dbReference type="EMBL" id="JACRSO010000001">
    <property type="protein sequence ID" value="MBC8528110.1"/>
    <property type="molecule type" value="Genomic_DNA"/>
</dbReference>
<dbReference type="Proteomes" id="UP000654279">
    <property type="component" value="Unassembled WGS sequence"/>
</dbReference>
<dbReference type="EC" id="3.1.3.-" evidence="9"/>
<evidence type="ECO:0000256" key="3">
    <source>
        <dbReference type="ARBA" id="ARBA00011245"/>
    </source>
</evidence>
<evidence type="ECO:0000256" key="2">
    <source>
        <dbReference type="ARBA" id="ARBA00004496"/>
    </source>
</evidence>